<dbReference type="AlphaFoldDB" id="A0A9P5BY71"/>
<dbReference type="EMBL" id="SWKV01000065">
    <property type="protein sequence ID" value="KAF3034692.1"/>
    <property type="molecule type" value="Genomic_DNA"/>
</dbReference>
<reference evidence="2" key="1">
    <citation type="submission" date="2019-04" db="EMBL/GenBank/DDBJ databases">
        <title>Sequencing of skin fungus with MAO and IRED activity.</title>
        <authorList>
            <person name="Marsaioli A.J."/>
            <person name="Bonatto J.M.C."/>
            <person name="Reis Junior O."/>
        </authorList>
    </citation>
    <scope>NUCLEOTIDE SEQUENCE</scope>
    <source>
        <strain evidence="2">28M1</strain>
    </source>
</reference>
<evidence type="ECO:0000313" key="3">
    <source>
        <dbReference type="Proteomes" id="UP000758155"/>
    </source>
</evidence>
<evidence type="ECO:0000313" key="2">
    <source>
        <dbReference type="EMBL" id="KAF3034692.1"/>
    </source>
</evidence>
<dbReference type="OrthoDB" id="5390017at2759"/>
<dbReference type="Proteomes" id="UP000758155">
    <property type="component" value="Unassembled WGS sequence"/>
</dbReference>
<sequence>MSSKLSRKRSRLTLDSDDDEDEQLRQPSPALSSLSDTLKRSKTQCELDELDIIEPKDAWTVDIGAILARPALAAPPGSGLIPHNNWQRYKKGDSVTVLCVQGNMQLHYNLLCSALDDLYSVSPSLQAIILCHDPSTHKPSTTAPFSLPLISAVDPPNNHFVRLGLLHPLGGGKFPLDALAVVDSKGRRRLVLPFGWGAGKHVDTPAGKRIQNKMMMLLKHCIETLEREA</sequence>
<feature type="region of interest" description="Disordered" evidence="1">
    <location>
        <begin position="1"/>
        <end position="37"/>
    </location>
</feature>
<keyword evidence="3" id="KW-1185">Reference proteome</keyword>
<organism evidence="2 3">
    <name type="scientific">Didymella heteroderae</name>
    <dbReference type="NCBI Taxonomy" id="1769908"/>
    <lineage>
        <taxon>Eukaryota</taxon>
        <taxon>Fungi</taxon>
        <taxon>Dikarya</taxon>
        <taxon>Ascomycota</taxon>
        <taxon>Pezizomycotina</taxon>
        <taxon>Dothideomycetes</taxon>
        <taxon>Pleosporomycetidae</taxon>
        <taxon>Pleosporales</taxon>
        <taxon>Pleosporineae</taxon>
        <taxon>Didymellaceae</taxon>
        <taxon>Didymella</taxon>
    </lineage>
</organism>
<evidence type="ECO:0000256" key="1">
    <source>
        <dbReference type="SAM" id="MobiDB-lite"/>
    </source>
</evidence>
<comment type="caution">
    <text evidence="2">The sequence shown here is derived from an EMBL/GenBank/DDBJ whole genome shotgun (WGS) entry which is preliminary data.</text>
</comment>
<accession>A0A9P5BY71</accession>
<proteinExistence type="predicted"/>
<name>A0A9P5BY71_9PLEO</name>
<feature type="compositionally biased region" description="Basic residues" evidence="1">
    <location>
        <begin position="1"/>
        <end position="11"/>
    </location>
</feature>
<gene>
    <name evidence="2" type="ORF">E8E12_005034</name>
</gene>
<protein>
    <submittedName>
        <fullName evidence="2">Uncharacterized protein</fullName>
    </submittedName>
</protein>